<dbReference type="EMBL" id="JACXVP010000005">
    <property type="protein sequence ID" value="KAG5604673.1"/>
    <property type="molecule type" value="Genomic_DNA"/>
</dbReference>
<organism evidence="2 3">
    <name type="scientific">Solanum commersonii</name>
    <name type="common">Commerson's wild potato</name>
    <name type="synonym">Commerson's nightshade</name>
    <dbReference type="NCBI Taxonomy" id="4109"/>
    <lineage>
        <taxon>Eukaryota</taxon>
        <taxon>Viridiplantae</taxon>
        <taxon>Streptophyta</taxon>
        <taxon>Embryophyta</taxon>
        <taxon>Tracheophyta</taxon>
        <taxon>Spermatophyta</taxon>
        <taxon>Magnoliopsida</taxon>
        <taxon>eudicotyledons</taxon>
        <taxon>Gunneridae</taxon>
        <taxon>Pentapetalae</taxon>
        <taxon>asterids</taxon>
        <taxon>lamiids</taxon>
        <taxon>Solanales</taxon>
        <taxon>Solanaceae</taxon>
        <taxon>Solanoideae</taxon>
        <taxon>Solaneae</taxon>
        <taxon>Solanum</taxon>
    </lineage>
</organism>
<evidence type="ECO:0000256" key="1">
    <source>
        <dbReference type="SAM" id="MobiDB-lite"/>
    </source>
</evidence>
<dbReference type="OrthoDB" id="10413518at2759"/>
<protein>
    <submittedName>
        <fullName evidence="2">Uncharacterized protein</fullName>
    </submittedName>
</protein>
<dbReference type="AlphaFoldDB" id="A0A9J5YVS7"/>
<feature type="region of interest" description="Disordered" evidence="1">
    <location>
        <begin position="87"/>
        <end position="130"/>
    </location>
</feature>
<feature type="compositionally biased region" description="Polar residues" evidence="1">
    <location>
        <begin position="94"/>
        <end position="104"/>
    </location>
</feature>
<name>A0A9J5YVS7_SOLCO</name>
<keyword evidence="3" id="KW-1185">Reference proteome</keyword>
<evidence type="ECO:0000313" key="2">
    <source>
        <dbReference type="EMBL" id="KAG5604673.1"/>
    </source>
</evidence>
<comment type="caution">
    <text evidence="2">The sequence shown here is derived from an EMBL/GenBank/DDBJ whole genome shotgun (WGS) entry which is preliminary data.</text>
</comment>
<gene>
    <name evidence="2" type="ORF">H5410_026165</name>
</gene>
<evidence type="ECO:0000313" key="3">
    <source>
        <dbReference type="Proteomes" id="UP000824120"/>
    </source>
</evidence>
<dbReference type="Proteomes" id="UP000824120">
    <property type="component" value="Chromosome 5"/>
</dbReference>
<sequence>MQESSMMLKPSGTKQVEFNDKIPPPPTPVIIVNDHCVDNETLSPGIPFVVAKEVNGGRMDVKEKHTNMQEGEPKGKELSHVMHENPLIDHRSDLQTPATTISSAHQKKKNSNQEDEVDVDNQPINIQNEDDETSKLLIKAFSPSNDIDLYNEL</sequence>
<reference evidence="2 3" key="1">
    <citation type="submission" date="2020-09" db="EMBL/GenBank/DDBJ databases">
        <title>De no assembly of potato wild relative species, Solanum commersonii.</title>
        <authorList>
            <person name="Cho K."/>
        </authorList>
    </citation>
    <scope>NUCLEOTIDE SEQUENCE [LARGE SCALE GENOMIC DNA]</scope>
    <source>
        <strain evidence="2">LZ3.2</strain>
        <tissue evidence="2">Leaf</tissue>
    </source>
</reference>
<accession>A0A9J5YVS7</accession>
<proteinExistence type="predicted"/>